<dbReference type="InterPro" id="IPR013740">
    <property type="entry name" value="Redoxin"/>
</dbReference>
<dbReference type="STRING" id="195064.SAMN05421721_1017"/>
<sequence length="169" mass="18436">MKKRDLLAGLFLLVLMAGITLLWLAPGGGRAMPAVTLPTLEGDPLDLGGLRGRPLLITFWASDCSSCLEEIPHLNALHRDYGQRGVEVIGIAMHYDPAKEVARTAERRGIAYTVALDRKGDAAEAFGNVQLTPTTFLISPKGRIVYQKMGPPDWERVEGTLEDWLAGRA</sequence>
<dbReference type="Proteomes" id="UP000199556">
    <property type="component" value="Unassembled WGS sequence"/>
</dbReference>
<dbReference type="SUPFAM" id="SSF52833">
    <property type="entry name" value="Thioredoxin-like"/>
    <property type="match status" value="1"/>
</dbReference>
<organism evidence="2 3">
    <name type="scientific">Ectothiorhodospira mobilis</name>
    <dbReference type="NCBI Taxonomy" id="195064"/>
    <lineage>
        <taxon>Bacteria</taxon>
        <taxon>Pseudomonadati</taxon>
        <taxon>Pseudomonadota</taxon>
        <taxon>Gammaproteobacteria</taxon>
        <taxon>Chromatiales</taxon>
        <taxon>Ectothiorhodospiraceae</taxon>
        <taxon>Ectothiorhodospira</taxon>
    </lineage>
</organism>
<dbReference type="GO" id="GO:0016491">
    <property type="term" value="F:oxidoreductase activity"/>
    <property type="evidence" value="ECO:0007669"/>
    <property type="project" value="InterPro"/>
</dbReference>
<dbReference type="InterPro" id="IPR036249">
    <property type="entry name" value="Thioredoxin-like_sf"/>
</dbReference>
<dbReference type="InterPro" id="IPR050553">
    <property type="entry name" value="Thioredoxin_ResA/DsbE_sf"/>
</dbReference>
<reference evidence="2 3" key="1">
    <citation type="submission" date="2016-10" db="EMBL/GenBank/DDBJ databases">
        <authorList>
            <person name="de Groot N.N."/>
        </authorList>
    </citation>
    <scope>NUCLEOTIDE SEQUENCE [LARGE SCALE GENOMIC DNA]</scope>
    <source>
        <strain evidence="2 3">DSM 4180</strain>
    </source>
</reference>
<proteinExistence type="predicted"/>
<dbReference type="CDD" id="cd02966">
    <property type="entry name" value="TlpA_like_family"/>
    <property type="match status" value="1"/>
</dbReference>
<dbReference type="OrthoDB" id="9788279at2"/>
<dbReference type="AlphaFoldDB" id="A0A1I4P5N2"/>
<dbReference type="EMBL" id="FOUO01000001">
    <property type="protein sequence ID" value="SFM23088.1"/>
    <property type="molecule type" value="Genomic_DNA"/>
</dbReference>
<feature type="domain" description="Thioredoxin" evidence="1">
    <location>
        <begin position="26"/>
        <end position="166"/>
    </location>
</feature>
<name>A0A1I4P5N2_ECTMO</name>
<evidence type="ECO:0000313" key="3">
    <source>
        <dbReference type="Proteomes" id="UP000199556"/>
    </source>
</evidence>
<dbReference type="Gene3D" id="3.40.30.10">
    <property type="entry name" value="Glutaredoxin"/>
    <property type="match status" value="1"/>
</dbReference>
<accession>A0A1I4P5N2</accession>
<gene>
    <name evidence="2" type="ORF">SAMN05421721_1017</name>
</gene>
<protein>
    <submittedName>
        <fullName evidence="2">Peroxiredoxin</fullName>
    </submittedName>
</protein>
<dbReference type="PROSITE" id="PS51352">
    <property type="entry name" value="THIOREDOXIN_2"/>
    <property type="match status" value="1"/>
</dbReference>
<dbReference type="PANTHER" id="PTHR42852">
    <property type="entry name" value="THIOL:DISULFIDE INTERCHANGE PROTEIN DSBE"/>
    <property type="match status" value="1"/>
</dbReference>
<dbReference type="InterPro" id="IPR013766">
    <property type="entry name" value="Thioredoxin_domain"/>
</dbReference>
<dbReference type="RefSeq" id="WP_090483163.1">
    <property type="nucleotide sequence ID" value="NZ_FOUO01000001.1"/>
</dbReference>
<evidence type="ECO:0000259" key="1">
    <source>
        <dbReference type="PROSITE" id="PS51352"/>
    </source>
</evidence>
<dbReference type="PANTHER" id="PTHR42852:SF18">
    <property type="entry name" value="CHROMOSOME UNDETERMINED SCAFFOLD_47, WHOLE GENOME SHOTGUN SEQUENCE"/>
    <property type="match status" value="1"/>
</dbReference>
<evidence type="ECO:0000313" key="2">
    <source>
        <dbReference type="EMBL" id="SFM23088.1"/>
    </source>
</evidence>
<keyword evidence="3" id="KW-1185">Reference proteome</keyword>
<dbReference type="Pfam" id="PF08534">
    <property type="entry name" value="Redoxin"/>
    <property type="match status" value="1"/>
</dbReference>